<organism evidence="1">
    <name type="scientific">marine sediment metagenome</name>
    <dbReference type="NCBI Taxonomy" id="412755"/>
    <lineage>
        <taxon>unclassified sequences</taxon>
        <taxon>metagenomes</taxon>
        <taxon>ecological metagenomes</taxon>
    </lineage>
</organism>
<proteinExistence type="predicted"/>
<gene>
    <name evidence="1" type="ORF">LCGC14_0976620</name>
</gene>
<protein>
    <submittedName>
        <fullName evidence="1">Uncharacterized protein</fullName>
    </submittedName>
</protein>
<sequence>MNDRVVIIIPEVRAAVQAHAEESLEERAKVAMRAARKSWLGLSDNENFSAAIGALVLEATPEERNRLEAEIRVLKALNAAIDGVPVNLATVLEGGQIDNAIGLNSLWHEVKAEEVT</sequence>
<name>A0A0F9NWB2_9ZZZZ</name>
<accession>A0A0F9NWB2</accession>
<reference evidence="1" key="1">
    <citation type="journal article" date="2015" name="Nature">
        <title>Complex archaea that bridge the gap between prokaryotes and eukaryotes.</title>
        <authorList>
            <person name="Spang A."/>
            <person name="Saw J.H."/>
            <person name="Jorgensen S.L."/>
            <person name="Zaremba-Niedzwiedzka K."/>
            <person name="Martijn J."/>
            <person name="Lind A.E."/>
            <person name="van Eijk R."/>
            <person name="Schleper C."/>
            <person name="Guy L."/>
            <person name="Ettema T.J."/>
        </authorList>
    </citation>
    <scope>NUCLEOTIDE SEQUENCE</scope>
</reference>
<dbReference type="EMBL" id="LAZR01003620">
    <property type="protein sequence ID" value="KKN16367.1"/>
    <property type="molecule type" value="Genomic_DNA"/>
</dbReference>
<dbReference type="AlphaFoldDB" id="A0A0F9NWB2"/>
<comment type="caution">
    <text evidence="1">The sequence shown here is derived from an EMBL/GenBank/DDBJ whole genome shotgun (WGS) entry which is preliminary data.</text>
</comment>
<evidence type="ECO:0000313" key="1">
    <source>
        <dbReference type="EMBL" id="KKN16367.1"/>
    </source>
</evidence>